<protein>
    <submittedName>
        <fullName evidence="2">Cellulose biosynthesis protein BcsF</fullName>
    </submittedName>
</protein>
<keyword evidence="1" id="KW-1133">Transmembrane helix</keyword>
<keyword evidence="1" id="KW-0472">Membrane</keyword>
<accession>A0ABW7PR14</accession>
<dbReference type="Pfam" id="PF11120">
    <property type="entry name" value="CBP_BcsF"/>
    <property type="match status" value="1"/>
</dbReference>
<dbReference type="InterPro" id="IPR019995">
    <property type="entry name" value="Cellulose_BcsF/YhjT"/>
</dbReference>
<dbReference type="RefSeq" id="WP_397210989.1">
    <property type="nucleotide sequence ID" value="NZ_JBGFSN010000001.1"/>
</dbReference>
<evidence type="ECO:0000313" key="3">
    <source>
        <dbReference type="Proteomes" id="UP001611251"/>
    </source>
</evidence>
<keyword evidence="3" id="KW-1185">Reference proteome</keyword>
<name>A0ABW7PR14_9GAMM</name>
<evidence type="ECO:0000313" key="2">
    <source>
        <dbReference type="EMBL" id="MFH8132709.1"/>
    </source>
</evidence>
<gene>
    <name evidence="2" type="primary">bcsF</name>
    <name evidence="2" type="ORF">ABU178_00700</name>
</gene>
<organism evidence="2 3">
    <name type="scientific">Pantoea osteomyelitidis</name>
    <dbReference type="NCBI Taxonomy" id="3230026"/>
    <lineage>
        <taxon>Bacteria</taxon>
        <taxon>Pseudomonadati</taxon>
        <taxon>Pseudomonadota</taxon>
        <taxon>Gammaproteobacteria</taxon>
        <taxon>Enterobacterales</taxon>
        <taxon>Erwiniaceae</taxon>
        <taxon>Pantoea</taxon>
    </lineage>
</organism>
<comment type="caution">
    <text evidence="2">The sequence shown here is derived from an EMBL/GenBank/DDBJ whole genome shotgun (WGS) entry which is preliminary data.</text>
</comment>
<feature type="transmembrane region" description="Helical" evidence="1">
    <location>
        <begin position="6"/>
        <end position="24"/>
    </location>
</feature>
<sequence length="62" mass="7470">MNLLDLVQIFILLLLILLFFKPVYTRWLPQRWNGMLNRLLPARALKYEGTWQRKSSKTDAKH</sequence>
<dbReference type="EMBL" id="JBGFSN010000001">
    <property type="protein sequence ID" value="MFH8132709.1"/>
    <property type="molecule type" value="Genomic_DNA"/>
</dbReference>
<reference evidence="2 3" key="1">
    <citation type="submission" date="2024-08" db="EMBL/GenBank/DDBJ databases">
        <title>Pantoea ronii - a newly identified human opportunistic pathogen.</title>
        <authorList>
            <person name="Keidar-Friedman D."/>
            <person name="Sorek N."/>
            <person name="Leshin-Carmel D."/>
            <person name="Tsur A."/>
            <person name="Amsalem M."/>
            <person name="Tolkach D."/>
            <person name="Brosh-Nissimov T."/>
        </authorList>
    </citation>
    <scope>NUCLEOTIDE SEQUENCE [LARGE SCALE GENOMIC DNA]</scope>
    <source>
        <strain evidence="2 3">AA23256</strain>
    </source>
</reference>
<dbReference type="Proteomes" id="UP001611251">
    <property type="component" value="Unassembled WGS sequence"/>
</dbReference>
<evidence type="ECO:0000256" key="1">
    <source>
        <dbReference type="SAM" id="Phobius"/>
    </source>
</evidence>
<proteinExistence type="predicted"/>
<keyword evidence="1" id="KW-0812">Transmembrane</keyword>